<feature type="compositionally biased region" description="Polar residues" evidence="1">
    <location>
        <begin position="329"/>
        <end position="343"/>
    </location>
</feature>
<name>A0A8K1CCB4_PYTOL</name>
<feature type="compositionally biased region" description="Low complexity" evidence="1">
    <location>
        <begin position="309"/>
        <end position="324"/>
    </location>
</feature>
<feature type="compositionally biased region" description="Basic and acidic residues" evidence="1">
    <location>
        <begin position="116"/>
        <end position="126"/>
    </location>
</feature>
<feature type="compositionally biased region" description="Basic and acidic residues" evidence="1">
    <location>
        <begin position="452"/>
        <end position="465"/>
    </location>
</feature>
<dbReference type="PANTHER" id="PTHR37384:SF1">
    <property type="entry name" value="OS01G0835600 PROTEIN"/>
    <property type="match status" value="1"/>
</dbReference>
<feature type="region of interest" description="Disordered" evidence="1">
    <location>
        <begin position="1"/>
        <end position="206"/>
    </location>
</feature>
<dbReference type="PANTHER" id="PTHR37384">
    <property type="entry name" value="OS01G0835600 PROTEIN"/>
    <property type="match status" value="1"/>
</dbReference>
<feature type="compositionally biased region" description="Basic and acidic residues" evidence="1">
    <location>
        <begin position="579"/>
        <end position="599"/>
    </location>
</feature>
<feature type="compositionally biased region" description="Gly residues" evidence="1">
    <location>
        <begin position="601"/>
        <end position="613"/>
    </location>
</feature>
<protein>
    <recommendedName>
        <fullName evidence="2">PTM/DIR17-like Tudor domain-containing protein</fullName>
    </recommendedName>
</protein>
<feature type="compositionally biased region" description="Basic and acidic residues" evidence="1">
    <location>
        <begin position="59"/>
        <end position="75"/>
    </location>
</feature>
<dbReference type="Pfam" id="PF21743">
    <property type="entry name" value="PTM_DIR17_Tudor"/>
    <property type="match status" value="1"/>
</dbReference>
<accession>A0A8K1CCB4</accession>
<feature type="region of interest" description="Disordered" evidence="1">
    <location>
        <begin position="434"/>
        <end position="803"/>
    </location>
</feature>
<dbReference type="Proteomes" id="UP000794436">
    <property type="component" value="Unassembled WGS sequence"/>
</dbReference>
<feature type="compositionally biased region" description="Polar residues" evidence="1">
    <location>
        <begin position="290"/>
        <end position="300"/>
    </location>
</feature>
<evidence type="ECO:0000313" key="4">
    <source>
        <dbReference type="Proteomes" id="UP000794436"/>
    </source>
</evidence>
<sequence>MATSTETSKPVGPSAGLHGSASVFSSTPVAPVIASSHARRQREMATPTWPRSASAEGDENARAKDTRAGNEKETSETGGPRSMDTEREESPKPSGNASARPSSMSLPALSRAAMLHIRDRGVRGQEDEGVGATPPTDRDQRRSRSRSRERERRESDNGGGTNNRRWTGGSGEENGNDDRGDDAGSNFSDEGRPPGDDSPSPRHNGNELRIMFHGREVYADDLIGLRVAKTFVGHGRFLGQVVKFDEPTSLYTIVYADGDAEELGIEATIQILIQDEIERADPTVPPISATYRNENMSSRAESPEEGNITPTSSTATSSAPVVPVGPHHGQSSQHMPAYQTRRSTLSISEREAQFVISLFENHAMPILLRQGWRVQSNTAGTEQRFFAPSGTFRGAGHVFSSALDVVELIASDNEMLSICFPQNVHSAILSLFPDPATSRKRNQGASSETDGYDPKRPRSAREEAYGHAGASTMVRAGGQGGVAAGGPPLRGASEEHLLPPSLGYRPDDRERGSEAYGASRIPPIAADRAPHSHSRPDPRAGPQDFGDYRRPEYRAPPMHGSSDNNASRWAGPVAGGRSSEQEYRRPYSESSDWPDRDPVGSRGGPPGPGGYTGQGYYDDRRGPAFRAPPGPSNGGNEGSHPSYRYRGDVKPPTSGEYSPGPDSFAHRFPGREPGPEFRGNMGQPSANTQDRFARPLNRGGNGTPLLPPGGSNPGRGFSMMDVDRNSGRSSGGPALPGVSYDNRMERGRPQHPSSGNYPPLPSQGSHFASRHQRTASSSSHYSMESADGPSGSNTNPGDDPRDR</sequence>
<evidence type="ECO:0000259" key="2">
    <source>
        <dbReference type="Pfam" id="PF21743"/>
    </source>
</evidence>
<dbReference type="OrthoDB" id="168165at2759"/>
<keyword evidence="4" id="KW-1185">Reference proteome</keyword>
<feature type="compositionally biased region" description="Polar residues" evidence="1">
    <location>
        <begin position="751"/>
        <end position="766"/>
    </location>
</feature>
<comment type="caution">
    <text evidence="3">The sequence shown here is derived from an EMBL/GenBank/DDBJ whole genome shotgun (WGS) entry which is preliminary data.</text>
</comment>
<feature type="compositionally biased region" description="Basic and acidic residues" evidence="1">
    <location>
        <begin position="528"/>
        <end position="538"/>
    </location>
</feature>
<feature type="region of interest" description="Disordered" evidence="1">
    <location>
        <begin position="283"/>
        <end position="343"/>
    </location>
</feature>
<feature type="compositionally biased region" description="Low complexity" evidence="1">
    <location>
        <begin position="776"/>
        <end position="785"/>
    </location>
</feature>
<dbReference type="EMBL" id="SPLM01000108">
    <property type="protein sequence ID" value="TMW60726.1"/>
    <property type="molecule type" value="Genomic_DNA"/>
</dbReference>
<gene>
    <name evidence="3" type="ORF">Poli38472_000768</name>
</gene>
<feature type="domain" description="PTM/DIR17-like Tudor" evidence="2">
    <location>
        <begin position="224"/>
        <end position="266"/>
    </location>
</feature>
<evidence type="ECO:0000256" key="1">
    <source>
        <dbReference type="SAM" id="MobiDB-lite"/>
    </source>
</evidence>
<evidence type="ECO:0000313" key="3">
    <source>
        <dbReference type="EMBL" id="TMW60726.1"/>
    </source>
</evidence>
<dbReference type="AlphaFoldDB" id="A0A8K1CCB4"/>
<feature type="compositionally biased region" description="Basic and acidic residues" evidence="1">
    <location>
        <begin position="136"/>
        <end position="156"/>
    </location>
</feature>
<proteinExistence type="predicted"/>
<organism evidence="3 4">
    <name type="scientific">Pythium oligandrum</name>
    <name type="common">Mycoparasitic fungus</name>
    <dbReference type="NCBI Taxonomy" id="41045"/>
    <lineage>
        <taxon>Eukaryota</taxon>
        <taxon>Sar</taxon>
        <taxon>Stramenopiles</taxon>
        <taxon>Oomycota</taxon>
        <taxon>Peronosporomycetes</taxon>
        <taxon>Pythiales</taxon>
        <taxon>Pythiaceae</taxon>
        <taxon>Pythium</taxon>
    </lineage>
</organism>
<dbReference type="InterPro" id="IPR047365">
    <property type="entry name" value="Tudor_AtPTM-like"/>
</dbReference>
<feature type="compositionally biased region" description="Polar residues" evidence="1">
    <location>
        <begin position="93"/>
        <end position="105"/>
    </location>
</feature>
<dbReference type="CDD" id="cd20401">
    <property type="entry name" value="Tudor_AtPTM-like"/>
    <property type="match status" value="1"/>
</dbReference>
<reference evidence="3" key="1">
    <citation type="submission" date="2019-03" db="EMBL/GenBank/DDBJ databases">
        <title>Long read genome sequence of the mycoparasitic Pythium oligandrum ATCC 38472 isolated from sugarbeet rhizosphere.</title>
        <authorList>
            <person name="Gaulin E."/>
        </authorList>
    </citation>
    <scope>NUCLEOTIDE SEQUENCE</scope>
    <source>
        <strain evidence="3">ATCC 38472_TT</strain>
    </source>
</reference>